<dbReference type="PANTHER" id="PTHR45861">
    <property type="entry name" value="DNA POLYMERASE ALPHA CATALYTIC SUBUNIT"/>
    <property type="match status" value="1"/>
</dbReference>
<dbReference type="Pfam" id="PF08996">
    <property type="entry name" value="zf-DNA_Pol"/>
    <property type="match status" value="1"/>
</dbReference>
<dbReference type="GO" id="GO:0008270">
    <property type="term" value="F:zinc ion binding"/>
    <property type="evidence" value="ECO:0007669"/>
    <property type="project" value="UniProtKB-KW"/>
</dbReference>
<feature type="domain" description="Zinc finger DNA-directed DNA polymerase family B alpha" evidence="18">
    <location>
        <begin position="3531"/>
        <end position="3710"/>
    </location>
</feature>
<reference evidence="23" key="1">
    <citation type="submission" date="2016-06" db="UniProtKB">
        <authorList>
            <consortium name="WormBaseParasite"/>
        </authorList>
    </citation>
    <scope>IDENTIFICATION</scope>
</reference>
<dbReference type="InterPro" id="IPR036397">
    <property type="entry name" value="RNaseH_sf"/>
</dbReference>
<evidence type="ECO:0000256" key="7">
    <source>
        <dbReference type="ARBA" id="ARBA00022705"/>
    </source>
</evidence>
<feature type="region of interest" description="Disordered" evidence="15">
    <location>
        <begin position="279"/>
        <end position="323"/>
    </location>
</feature>
<feature type="region of interest" description="Disordered" evidence="15">
    <location>
        <begin position="2305"/>
        <end position="2336"/>
    </location>
</feature>
<dbReference type="InterPro" id="IPR038256">
    <property type="entry name" value="Pol_alpha_znc_sf"/>
</dbReference>
<dbReference type="GO" id="GO:0003688">
    <property type="term" value="F:DNA replication origin binding"/>
    <property type="evidence" value="ECO:0007669"/>
    <property type="project" value="TreeGrafter"/>
</dbReference>
<evidence type="ECO:0000259" key="18">
    <source>
        <dbReference type="Pfam" id="PF08996"/>
    </source>
</evidence>
<dbReference type="EC" id="2.7.7.7" evidence="3"/>
<dbReference type="Pfam" id="PF12254">
    <property type="entry name" value="DNA_pol_alpha_N"/>
    <property type="match status" value="1"/>
</dbReference>
<evidence type="ECO:0000313" key="21">
    <source>
        <dbReference type="EMBL" id="VDK62633.1"/>
    </source>
</evidence>
<dbReference type="EMBL" id="UYRW01000072">
    <property type="protein sequence ID" value="VDK62633.1"/>
    <property type="molecule type" value="Genomic_DNA"/>
</dbReference>
<evidence type="ECO:0000259" key="16">
    <source>
        <dbReference type="Pfam" id="PF00136"/>
    </source>
</evidence>
<evidence type="ECO:0000259" key="19">
    <source>
        <dbReference type="Pfam" id="PF12254"/>
    </source>
</evidence>
<dbReference type="SUPFAM" id="SSF48371">
    <property type="entry name" value="ARM repeat"/>
    <property type="match status" value="1"/>
</dbReference>
<dbReference type="InterPro" id="IPR025704">
    <property type="entry name" value="E3_Ub_ligase_UBR4_C"/>
</dbReference>
<dbReference type="PROSITE" id="PS52043">
    <property type="entry name" value="UBR4_E3"/>
    <property type="match status" value="1"/>
</dbReference>
<evidence type="ECO:0000256" key="6">
    <source>
        <dbReference type="ARBA" id="ARBA00022695"/>
    </source>
</evidence>
<dbReference type="SUPFAM" id="SSF90234">
    <property type="entry name" value="Zinc finger domain of DNA polymerase-alpha"/>
    <property type="match status" value="1"/>
</dbReference>
<evidence type="ECO:0000256" key="4">
    <source>
        <dbReference type="ARBA" id="ARBA00017212"/>
    </source>
</evidence>
<feature type="region of interest" description="UBR4 E3 catalytic module" evidence="14">
    <location>
        <begin position="1871"/>
        <end position="2403"/>
    </location>
</feature>
<dbReference type="Gene3D" id="1.10.3200.20">
    <property type="entry name" value="DNA Polymerase alpha, zinc finger"/>
    <property type="match status" value="1"/>
</dbReference>
<keyword evidence="9 14" id="KW-0863">Zinc-finger</keyword>
<dbReference type="GO" id="GO:0003682">
    <property type="term" value="F:chromatin binding"/>
    <property type="evidence" value="ECO:0007669"/>
    <property type="project" value="TreeGrafter"/>
</dbReference>
<keyword evidence="11" id="KW-0239">DNA-directed DNA polymerase</keyword>
<feature type="region of interest" description="Disordered" evidence="15">
    <location>
        <begin position="2390"/>
        <end position="2412"/>
    </location>
</feature>
<dbReference type="Gene3D" id="2.40.50.730">
    <property type="match status" value="1"/>
</dbReference>
<evidence type="ECO:0000256" key="1">
    <source>
        <dbReference type="ARBA" id="ARBA00004123"/>
    </source>
</evidence>
<evidence type="ECO:0000259" key="17">
    <source>
        <dbReference type="Pfam" id="PF03104"/>
    </source>
</evidence>
<protein>
    <recommendedName>
        <fullName evidence="4">DNA polymerase alpha catalytic subunit</fullName>
        <ecNumber evidence="3">2.7.7.7</ecNumber>
    </recommendedName>
</protein>
<dbReference type="GO" id="GO:0005658">
    <property type="term" value="C:alpha DNA polymerase:primase complex"/>
    <property type="evidence" value="ECO:0007669"/>
    <property type="project" value="TreeGrafter"/>
</dbReference>
<dbReference type="NCBIfam" id="TIGR00592">
    <property type="entry name" value="pol2"/>
    <property type="match status" value="1"/>
</dbReference>
<evidence type="ECO:0000256" key="2">
    <source>
        <dbReference type="ARBA" id="ARBA00005755"/>
    </source>
</evidence>
<accession>A0A182DYE1</accession>
<dbReference type="Pfam" id="PF13764">
    <property type="entry name" value="E3_UbLigase_R4"/>
    <property type="match status" value="1"/>
</dbReference>
<dbReference type="GO" id="GO:0003697">
    <property type="term" value="F:single-stranded DNA binding"/>
    <property type="evidence" value="ECO:0007669"/>
    <property type="project" value="TreeGrafter"/>
</dbReference>
<dbReference type="Gene3D" id="3.90.1600.10">
    <property type="entry name" value="Palm domain of DNA polymerase"/>
    <property type="match status" value="1"/>
</dbReference>
<keyword evidence="13" id="KW-0539">Nucleus</keyword>
<keyword evidence="7" id="KW-0235">DNA replication</keyword>
<dbReference type="Proteomes" id="UP000271087">
    <property type="component" value="Unassembled WGS sequence"/>
</dbReference>
<dbReference type="GO" id="GO:0006273">
    <property type="term" value="P:lagging strand elongation"/>
    <property type="evidence" value="ECO:0007669"/>
    <property type="project" value="TreeGrafter"/>
</dbReference>
<comment type="similarity">
    <text evidence="14">Belongs to the UBR4 family.</text>
</comment>
<keyword evidence="5" id="KW-0808">Transferase</keyword>
<dbReference type="PANTHER" id="PTHR45861:SF1">
    <property type="entry name" value="DNA POLYMERASE ALPHA CATALYTIC SUBUNIT"/>
    <property type="match status" value="1"/>
</dbReference>
<gene>
    <name evidence="21" type="ORF">NOO_LOCUS688</name>
</gene>
<dbReference type="InterPro" id="IPR017964">
    <property type="entry name" value="DNA-dir_DNA_pol_B_CS"/>
</dbReference>
<evidence type="ECO:0000256" key="12">
    <source>
        <dbReference type="ARBA" id="ARBA00023125"/>
    </source>
</evidence>
<dbReference type="STRING" id="42157.A0A182DYE1"/>
<evidence type="ECO:0000256" key="9">
    <source>
        <dbReference type="ARBA" id="ARBA00022771"/>
    </source>
</evidence>
<feature type="domain" description="DNA polymerase alpha catalytic subunit N-terminal" evidence="19">
    <location>
        <begin position="2334"/>
        <end position="2397"/>
    </location>
</feature>
<feature type="compositionally biased region" description="Basic and acidic residues" evidence="15">
    <location>
        <begin position="2323"/>
        <end position="2336"/>
    </location>
</feature>
<dbReference type="GO" id="GO:0006272">
    <property type="term" value="P:leading strand elongation"/>
    <property type="evidence" value="ECO:0007669"/>
    <property type="project" value="TreeGrafter"/>
</dbReference>
<dbReference type="SUPFAM" id="SSF56672">
    <property type="entry name" value="DNA/RNA polymerases"/>
    <property type="match status" value="1"/>
</dbReference>
<sequence>MCVDFVFSNDDFAADAVLEQFLISAFLYLAVNAENSAEITRLIMEILFSDNIVIAHRCKCLMSAIISNYCVVNVQNHSNLFSFIGGLTPATLADKNTNSAEGLNMGVVIQGVAGGFKPAIIHELENQINKERSIPIQLKSLSDLEDFSRKMAWIGQLLLALVSRFDICNCDGVRCLAPAQTILFLMGQHAPDQLTDLIDYLISGLDFNKVQTERTVKAERDQVILRLIYVILVQCTSHNWPSRNNRKSSEERLHHVTVPKSEEFTAILSAANIAAVAPAGSVDDGDDAEAGGESDLEQMEGTELAGDISSSSRDATPQQDDTDMNVIPQVESKEHEESSVTPEPQVALAVRVAHTLVSVGALNYCYILLQSLKTEWTKQTQFSEQSFQKLSSIPPELQPDLAPLFNARVLNINPGNVFSIYTTLLVEMALRLPYQLKKILGGELLLNNKWENLLCDYITQEPSTMRRLARKLLLLMCGSDSAKYRQVRDEHIIHDLLDNLKKRLKGRSSLEYFELSDIVGRLKGIAVVSERRCIVWQRICLKELPWLMELACIMPDVACDAVLNLILLAIRTSEDSDDELLCCSLVNILLGKQKPFTLFKRLIARFLLGENEERRWTLHAILRATLQLASRPNQLQLINHLYRNTWLYAQEMGNRAAQLVDLLSCYLPRFLSKDELIMVYKEAVATIDSALYMLEKSRSSVLFEKLCEFIGSPDISVLNKSPCLICSDSDHPMEQLKLSSIKLDSRFTTSAQMIKLMGHFEVSRIMIRLSEIKRSKMVKRFKFYYCNKILESAVDLKNRPELWEKAADVKVNQGDSEIDVQLPIPVVACNVVLEMAEFYDTNTAGAADAPEFVHCPRCSTSVAPNPGICSNCGENVFQCVKCRAINYDEKEPFLCNSCGFCKYARLEAVLVGRSLPSVQAIEDDNDRKTDSTLATLYHSAEKLHNKLCEQTRQLEAFRAELLRYDIENGDETLPNKPVISNFHSNSDRCVGCVSALIIHCVALIQATCSDTNAMEEIIREDFIFGRLVNGCALGDPIARSVHSLIWNLSEMSKEATQKMCELVENGALPCYLLTKSIFENKFRFWEQKLRCLMRMAVFGNGNTEVDLHALAIFLKICSPYPTNLKKAAVDSSGFGADKVRNGGTLAGYLSPMHEEQQSKIVLDASRNIDPGDNDKENEKEEIQQNLVLDDTLLHKIMEDMKILDEEEPDFDKLLIPSERFPTTGWLQGRFIWAEYTELLQKDGPERERSILQYIKRCTENDPKRKFSLYQWLAHCMFSSVAAVRTATCRLLVMLCFEISNDGEAQIGSPVDIALVLQKVLLWMRKIRCVSADNIDEYFCLVRTLLTVDDIHNILVSKPIEFHIDLVKRILLASLDIRLREVSGPLGDLSTGILLHHLIQVLNCMISMDKQGWNLLYECSPSILPLLLRAACALKQVTVHRTFYVNESVKDLSVLLMRIALKRPILVLKETTRRIGAHSQELRIQAYLLSVISDIIYPLLKKEEDFLIQIEKDALQEDYLQGRMLGNPYKSSDAGMGPLMRDIKNKICRDCELVALLDDDTGMELLVNQQIVALDLPVSDVYEKLWRSDHHGQPMVIVYRMRGLLGDATEPFIKTLTDTNVKEKIDDSQFRLATALGSPIHAFATILPILDNIELTGGGIILLRELHRLLTYCIKIEGNREQLNEHGGIRRFLHVFEVAYRSGIKEKSIEAIALQYLELSRILLVDILATDRIEKSIGGATFEQMSWLLELSMGIDEELSASLLEAVTSIAPNLCLGNAESMDALVETFRPCCHWDEIDNDRIIRDRVIQKVDTLCKITSAIHDSASGRILKKKMMDAGLIADACKYLAENHPPIFNVSVTGPEWKNFLSKPSLKYVLKLMAGMARAHRPSQEAIAENSLPILHRLEQISSADHIGTLAENVMEELKKNDQVAVQIEKVRQETKIKKRQLAMAMRQKQLSKMGMEIGKKGQVKVSARKLAVEPHSLESVSDISICCICREAMDASAKIMMVYAFASRLNLKENKLINGRNHSFTTVSQMNLVHLDCHSIAVRMAGSRSEWASAALHNANTKCNVIVPIWSKRVKDSDMEHSFQRLSTDLEVAVDCDTVNLDSLTLDIAELLDRFVKFRSFSALSHGGGRESNMQYMAVLILLVQYLKKVSPSSEPGEAHSFIHQISISLVMDTTEQWNDKRLDLLKILQESKRSWKDARHELLVWATINYYQNKILQCRIDDRTEHMRENIIKIMENCSKFVTYFDSEISQCESYDELMKSVVLKVLVKNRDVTRLCSNHWDSMSSSSDDEIIVRNPFTTPESNERRSSRRSHVSRERESKNRALEEIKRARGAGTVHRVDVTNLIKPVYEEVDEEEYMKIVQERQRDDFVVDDDGSGYVDHGDDFFDDEQHNTRKAKEPKEKRNDKSKYIFLTFQNAVTVTNDPDVEALLNECDLPSFSEENAIKEGNGSKASNKSLMRNEYHKELEIASKSAGSKEVKEYREYLNMNASKSAPTINDAGNSSNVESISPESVEKISNEKSGHESIHANSFMDVHSAMNKCVDKYIVEGMMQPETSFIWADSESKKELLDEPMKDSVVATVNSYMRTNSEGESILRFYWLDAFEDPVKMPGTVYLFGRLINDGISESCCVVVKNIWRQVFFLPREKHLVNEVQTDKADLMQVNEEVQKILRSMGVKVVKCRPCEKKFAYNDGIVPRSAVVLEVQYSFNDPRLAADLNGETFSHVFNTTANAMERLLIEVGMKGPSWIEISGCDVSSLQVSYVKHEFTVDMERMKSVSVVDCSDSPPDLNLLTMNIVTTINDKKESEIVLISCIFDRKCTTTNPTLNRNFLERFCILTKPTLSAYPFDLKISLKQIMMDTVVYETANERHLLNHFLCKLQNLDPDIYVGHDLAAQFAVLSSRLEKLGIAHWSRLGRLKRSIAVKQLAHMKTSQWELTAGRLVLDSRLSAMELVRMRSYDLSDLSFDLLGINHNFAMKRDISAHFVNSTQLIKFINNTWMDAWLSLAVIVELNALPLFIQITKIVGGVLSRTMMGGRAERNEYLLLHAFNKAGYVAPDKYQSDFKKRKHSGMEGTKSMSNHPEGYNKMLHNRKGQYTGGLVLDPKIGLYDTFVLLLDFNSLYPSIIQEYNICFTTIDMSKKGENEMPELPSDANEGILPREIRSLVERRRDVKRMMKSEKLTQQQRQQYDIRQMGLKLTANSMYGCLGFQQSRFYAKPLAALITAQGREILMHTKDLIEKNGYSVIYGDTDSVMINTGFSERSELQRVKKLGNDIKKIINQSYKKLEIDIDGIFMKLLLLKKKKYAGLAVDLNDEEKTKREIKGLDIVRRDYSFIVKQIGNEILDIILSVQSRSRDEIIDQIHNHLQKLREKITQELLEISMFQIFKQLTRNPEEYANINAQPHAAVAQRLNATGNFKFHRSDIVGYIICEDGSGKSATQRAYHLTEVQENKCLKIDFHYYLVQQILPVVSRLCVPIEGCSEAWVAQALGLDSLAYQKHAIHDENVDEKEQPLCFPHYNLDCCESFKFVCPKDGCGHEFFIRECMVQDDNDGQKLWLNECSACHNSLLCFGAYLHNQLQLTLDRIISDYYKISYICDDIGCAYRSRTLVLAWTREGVPCPKCKNGFMRREYSSKELYEQLVFYRKLFDVTKAIDNFTEEQRMKLRCRSDWKETNVLLAGLFSLCDQYIADNQYGRVSLSYLFSIMRP</sequence>
<evidence type="ECO:0000256" key="10">
    <source>
        <dbReference type="ARBA" id="ARBA00022833"/>
    </source>
</evidence>
<dbReference type="PROSITE" id="PS00116">
    <property type="entry name" value="DNA_POLYMERASE_B"/>
    <property type="match status" value="1"/>
</dbReference>
<dbReference type="CDD" id="cd05532">
    <property type="entry name" value="POLBc_alpha"/>
    <property type="match status" value="1"/>
</dbReference>
<dbReference type="GO" id="GO:0003887">
    <property type="term" value="F:DNA-directed DNA polymerase activity"/>
    <property type="evidence" value="ECO:0007669"/>
    <property type="project" value="UniProtKB-KW"/>
</dbReference>
<dbReference type="InterPro" id="IPR006172">
    <property type="entry name" value="DNA-dir_DNA_pol_B"/>
</dbReference>
<dbReference type="SUPFAM" id="SSF53098">
    <property type="entry name" value="Ribonuclease H-like"/>
    <property type="match status" value="1"/>
</dbReference>
<evidence type="ECO:0000313" key="22">
    <source>
        <dbReference type="Proteomes" id="UP000271087"/>
    </source>
</evidence>
<dbReference type="InterPro" id="IPR006133">
    <property type="entry name" value="DNA-dir_DNA_pol_B_exonuc"/>
</dbReference>
<feature type="compositionally biased region" description="Acidic residues" evidence="15">
    <location>
        <begin position="283"/>
        <end position="300"/>
    </location>
</feature>
<dbReference type="PRINTS" id="PR00106">
    <property type="entry name" value="DNAPOLB"/>
</dbReference>
<keyword evidence="10" id="KW-0862">Zinc</keyword>
<dbReference type="InterPro" id="IPR006134">
    <property type="entry name" value="DNA-dir_DNA_pol_B_multi_dom"/>
</dbReference>
<dbReference type="Gene3D" id="1.10.287.690">
    <property type="entry name" value="Helix hairpin bin"/>
    <property type="match status" value="1"/>
</dbReference>
<keyword evidence="12" id="KW-0238">DNA-binding</keyword>
<dbReference type="WBParaSite" id="nOo.2.0.1.t00688-RA">
    <property type="protein sequence ID" value="nOo.2.0.1.t00688-RA"/>
    <property type="gene ID" value="nOo.2.0.1.g00688"/>
</dbReference>
<dbReference type="InterPro" id="IPR012337">
    <property type="entry name" value="RNaseH-like_sf"/>
</dbReference>
<dbReference type="InterPro" id="IPR042087">
    <property type="entry name" value="DNA_pol_B_thumb"/>
</dbReference>
<evidence type="ECO:0000256" key="14">
    <source>
        <dbReference type="PROSITE-ProRule" id="PRU01388"/>
    </source>
</evidence>
<dbReference type="InterPro" id="IPR043502">
    <property type="entry name" value="DNA/RNA_pol_sf"/>
</dbReference>
<evidence type="ECO:0000256" key="3">
    <source>
        <dbReference type="ARBA" id="ARBA00012417"/>
    </source>
</evidence>
<dbReference type="Gene3D" id="3.30.420.10">
    <property type="entry name" value="Ribonuclease H-like superfamily/Ribonuclease H"/>
    <property type="match status" value="1"/>
</dbReference>
<evidence type="ECO:0000256" key="11">
    <source>
        <dbReference type="ARBA" id="ARBA00022932"/>
    </source>
</evidence>
<evidence type="ECO:0000256" key="8">
    <source>
        <dbReference type="ARBA" id="ARBA00022723"/>
    </source>
</evidence>
<keyword evidence="6" id="KW-0548">Nucleotidyltransferase</keyword>
<reference evidence="21 22" key="2">
    <citation type="submission" date="2018-08" db="EMBL/GenBank/DDBJ databases">
        <authorList>
            <person name="Laetsch R D."/>
            <person name="Stevens L."/>
            <person name="Kumar S."/>
            <person name="Blaxter L. M."/>
        </authorList>
    </citation>
    <scope>NUCLEOTIDE SEQUENCE [LARGE SCALE GENOMIC DNA]</scope>
</reference>
<comment type="subcellular location">
    <subcellularLocation>
        <location evidence="1">Nucleus</location>
    </subcellularLocation>
</comment>
<dbReference type="InterPro" id="IPR016024">
    <property type="entry name" value="ARM-type_fold"/>
</dbReference>
<dbReference type="Gene3D" id="1.10.132.60">
    <property type="entry name" value="DNA polymerase family B, C-terminal domain"/>
    <property type="match status" value="1"/>
</dbReference>
<keyword evidence="8" id="KW-0479">Metal-binding</keyword>
<evidence type="ECO:0000256" key="13">
    <source>
        <dbReference type="ARBA" id="ARBA00023242"/>
    </source>
</evidence>
<dbReference type="InterPro" id="IPR045846">
    <property type="entry name" value="POLBc_alpha"/>
</dbReference>
<dbReference type="GO" id="GO:1902975">
    <property type="term" value="P:mitotic DNA replication initiation"/>
    <property type="evidence" value="ECO:0007669"/>
    <property type="project" value="InterPro"/>
</dbReference>
<feature type="domain" description="DNA-directed DNA polymerase family B exonuclease" evidence="17">
    <location>
        <begin position="2733"/>
        <end position="2970"/>
    </location>
</feature>
<evidence type="ECO:0000256" key="5">
    <source>
        <dbReference type="ARBA" id="ARBA00022679"/>
    </source>
</evidence>
<evidence type="ECO:0000313" key="23">
    <source>
        <dbReference type="WBParaSite" id="nOo.2.0.1.t00688-RA"/>
    </source>
</evidence>
<evidence type="ECO:0000259" key="20">
    <source>
        <dbReference type="Pfam" id="PF13764"/>
    </source>
</evidence>
<dbReference type="CDD" id="cd05776">
    <property type="entry name" value="DNA_polB_alpha_exo"/>
    <property type="match status" value="1"/>
</dbReference>
<feature type="compositionally biased region" description="Polar residues" evidence="15">
    <location>
        <begin position="308"/>
        <end position="319"/>
    </location>
</feature>
<keyword evidence="22" id="KW-1185">Reference proteome</keyword>
<organism evidence="23">
    <name type="scientific">Onchocerca ochengi</name>
    <name type="common">Filarial nematode worm</name>
    <dbReference type="NCBI Taxonomy" id="42157"/>
    <lineage>
        <taxon>Eukaryota</taxon>
        <taxon>Metazoa</taxon>
        <taxon>Ecdysozoa</taxon>
        <taxon>Nematoda</taxon>
        <taxon>Chromadorea</taxon>
        <taxon>Rhabditida</taxon>
        <taxon>Spirurina</taxon>
        <taxon>Spiruromorpha</taxon>
        <taxon>Filarioidea</taxon>
        <taxon>Onchocercidae</taxon>
        <taxon>Onchocerca</taxon>
    </lineage>
</organism>
<dbReference type="InterPro" id="IPR024647">
    <property type="entry name" value="DNA_pol_a_cat_su_N"/>
</dbReference>
<dbReference type="InterPro" id="IPR015088">
    <property type="entry name" value="Znf_DNA-dir_DNA_pol_B_alpha"/>
</dbReference>
<proteinExistence type="inferred from homology"/>
<dbReference type="OrthoDB" id="30336at2759"/>
<comment type="similarity">
    <text evidence="2">Belongs to the DNA polymerase type-B family.</text>
</comment>
<feature type="domain" description="E3 ubiquitin ligase UBR4 C-terminal" evidence="20">
    <location>
        <begin position="1523"/>
        <end position="2267"/>
    </location>
</feature>
<dbReference type="FunFam" id="1.10.287.690:FF:000003">
    <property type="entry name" value="DNA polymerase"/>
    <property type="match status" value="1"/>
</dbReference>
<dbReference type="SMART" id="SM00486">
    <property type="entry name" value="POLBc"/>
    <property type="match status" value="1"/>
</dbReference>
<dbReference type="Pfam" id="PF03104">
    <property type="entry name" value="DNA_pol_B_exo1"/>
    <property type="match status" value="1"/>
</dbReference>
<dbReference type="GO" id="GO:0000166">
    <property type="term" value="F:nucleotide binding"/>
    <property type="evidence" value="ECO:0007669"/>
    <property type="project" value="InterPro"/>
</dbReference>
<dbReference type="Gene3D" id="3.30.70.2820">
    <property type="match status" value="1"/>
</dbReference>
<dbReference type="Pfam" id="PF00136">
    <property type="entry name" value="DNA_pol_B"/>
    <property type="match status" value="1"/>
</dbReference>
<name>A0A182DYE1_ONCOC</name>
<feature type="domain" description="DNA-directed DNA polymerase family B multifunctional" evidence="16">
    <location>
        <begin position="3037"/>
        <end position="3485"/>
    </location>
</feature>
<evidence type="ECO:0000256" key="15">
    <source>
        <dbReference type="SAM" id="MobiDB-lite"/>
    </source>
</evidence>
<dbReference type="InterPro" id="IPR023211">
    <property type="entry name" value="DNA_pol_palm_dom_sf"/>
</dbReference>